<feature type="region of interest" description="Disordered" evidence="1">
    <location>
        <begin position="974"/>
        <end position="1045"/>
    </location>
</feature>
<dbReference type="AlphaFoldDB" id="A0A409VEI0"/>
<dbReference type="InParanoid" id="A0A409VEI0"/>
<evidence type="ECO:0008006" key="4">
    <source>
        <dbReference type="Google" id="ProtNLM"/>
    </source>
</evidence>
<proteinExistence type="predicted"/>
<feature type="compositionally biased region" description="Low complexity" evidence="1">
    <location>
        <begin position="992"/>
        <end position="1013"/>
    </location>
</feature>
<dbReference type="CDD" id="cd11576">
    <property type="entry name" value="GH99_GH71_like_2"/>
    <property type="match status" value="1"/>
</dbReference>
<feature type="compositionally biased region" description="Polar residues" evidence="1">
    <location>
        <begin position="772"/>
        <end position="806"/>
    </location>
</feature>
<organism evidence="2 3">
    <name type="scientific">Panaeolus cyanescens</name>
    <dbReference type="NCBI Taxonomy" id="181874"/>
    <lineage>
        <taxon>Eukaryota</taxon>
        <taxon>Fungi</taxon>
        <taxon>Dikarya</taxon>
        <taxon>Basidiomycota</taxon>
        <taxon>Agaricomycotina</taxon>
        <taxon>Agaricomycetes</taxon>
        <taxon>Agaricomycetidae</taxon>
        <taxon>Agaricales</taxon>
        <taxon>Agaricineae</taxon>
        <taxon>Galeropsidaceae</taxon>
        <taxon>Panaeolus</taxon>
    </lineage>
</organism>
<feature type="compositionally biased region" description="Polar residues" evidence="1">
    <location>
        <begin position="588"/>
        <end position="597"/>
    </location>
</feature>
<evidence type="ECO:0000256" key="1">
    <source>
        <dbReference type="SAM" id="MobiDB-lite"/>
    </source>
</evidence>
<feature type="compositionally biased region" description="Polar residues" evidence="1">
    <location>
        <begin position="894"/>
        <end position="912"/>
    </location>
</feature>
<dbReference type="EMBL" id="NHTK01006119">
    <property type="protein sequence ID" value="PPQ63547.1"/>
    <property type="molecule type" value="Genomic_DNA"/>
</dbReference>
<feature type="compositionally biased region" description="Low complexity" evidence="1">
    <location>
        <begin position="867"/>
        <end position="893"/>
    </location>
</feature>
<feature type="region of interest" description="Disordered" evidence="1">
    <location>
        <begin position="454"/>
        <end position="526"/>
    </location>
</feature>
<dbReference type="Gene3D" id="3.20.20.80">
    <property type="entry name" value="Glycosidases"/>
    <property type="match status" value="1"/>
</dbReference>
<dbReference type="STRING" id="181874.A0A409VEI0"/>
<feature type="compositionally biased region" description="Low complexity" evidence="1">
    <location>
        <begin position="839"/>
        <end position="848"/>
    </location>
</feature>
<keyword evidence="3" id="KW-1185">Reference proteome</keyword>
<evidence type="ECO:0000313" key="2">
    <source>
        <dbReference type="EMBL" id="PPQ63547.1"/>
    </source>
</evidence>
<gene>
    <name evidence="2" type="ORF">CVT24_004777</name>
</gene>
<feature type="region of interest" description="Disordered" evidence="1">
    <location>
        <begin position="556"/>
        <end position="621"/>
    </location>
</feature>
<name>A0A409VEI0_9AGAR</name>
<comment type="caution">
    <text evidence="2">The sequence shown here is derived from an EMBL/GenBank/DDBJ whole genome shotgun (WGS) entry which is preliminary data.</text>
</comment>
<feature type="compositionally biased region" description="Low complexity" evidence="1">
    <location>
        <begin position="1022"/>
        <end position="1045"/>
    </location>
</feature>
<reference evidence="2 3" key="1">
    <citation type="journal article" date="2018" name="Evol. Lett.">
        <title>Horizontal gene cluster transfer increased hallucinogenic mushroom diversity.</title>
        <authorList>
            <person name="Reynolds H.T."/>
            <person name="Vijayakumar V."/>
            <person name="Gluck-Thaler E."/>
            <person name="Korotkin H.B."/>
            <person name="Matheny P.B."/>
            <person name="Slot J.C."/>
        </authorList>
    </citation>
    <scope>NUCLEOTIDE SEQUENCE [LARGE SCALE GENOMIC DNA]</scope>
    <source>
        <strain evidence="2 3">2629</strain>
    </source>
</reference>
<feature type="region of interest" description="Disordered" evidence="1">
    <location>
        <begin position="635"/>
        <end position="953"/>
    </location>
</feature>
<feature type="compositionally biased region" description="Low complexity" evidence="1">
    <location>
        <begin position="974"/>
        <end position="984"/>
    </location>
</feature>
<accession>A0A409VEI0</accession>
<feature type="compositionally biased region" description="Low complexity" evidence="1">
    <location>
        <begin position="719"/>
        <end position="730"/>
    </location>
</feature>
<dbReference type="Proteomes" id="UP000284842">
    <property type="component" value="Unassembled WGS sequence"/>
</dbReference>
<sequence>MASFSSHTAEGGKILKRANPTTIQNKFLVGYQGWFTCPGDGEPVGHGHHGWLHWFNHPIPDGGRPNTDVWPDVSAYSPSELYPVPGLQTKDGEPVFLFSSRNAKTVQRHFHWMAEHGVDGAFLQRFAGQCGPETGHEGIRRIRDEVVDRVREAAEREGRVFAIMYDVTGVPTERIQHVIEHDWAHLVRVKGVLDSPNYLKEKGKPVIAIWGLGFSSTTHTPGLLRSLAYFFRSTTPGGVYLFAGVPSQWRTSEGDAHPNPDFVNAFLDNFDAISPWSVGRYRVEGDLDDKPGSVGERMKLDVEFVNAYNEREGKPRNRAVDYVPVVLPGGSGYNLSEGKWGFNDIKRNGGRFLWKQIANANKLGVRTVYGAMWDEYDEGTAFMPIVEHKRKLPVSEKYQFLSLDADGYDVPADWYMRICGFAAEGLRGERKIYETFPVKELQDYWSSRPKYEEVSNKSPDFISGSSSGATSFRAAGSSGSGPDNTGGQTYEEWLAQQKDEKEEAPPPPYSLEAEEAAAAAPAAAPAPTPNVNVAPASVPAPNPVAPAAGANIGAASNTSTSTYTPQTLPNTVTGAYPGQVPSHGPAPQSHTYPQTGYHSPPHPISPTHTGANNVTQPHVVGQDPVGALANEFGRQSISGETGGGRVSNVSQPPLHPTHPAAKINNPGAPYPGAASIVRPQSQQGYSAGGPGNTAHPGPRPSTAQPPRPQSQQGGGSGTGWSQPQSQWPPQDWNVNNASPGGANLSRPQTFTASSYSAGANLRPTAGNAVRPNASQPASPLNQGSFPNHPSGPSSPFSTAFPQASPTFPNGPGFPGHNPGAASAPYNPSYPPWSGGPGAGAANSGTSSYPGQKPPSQPYGNPVQGSQFPWSSPSATPSTSGPAFPSAAPGANASTFPNIATPSTKPPTNSMPAATQGGLTHMPSPAGGYSASGHGGPQFPVGHPGGASAASTNYFPGGVAGSSNFPGGPSYPVAHHSSGSGAAMPAPGPWMPAPASSSRPNSSGHSTPASSTSPPAIPPRPTMPSSSSSYASGSSATASSGPAFPSAVTTTMDLAAGAMDKIVGKKTRIQLTSQVESLANTGNKLFHKFTK</sequence>
<dbReference type="OrthoDB" id="2589715at2759"/>
<feature type="compositionally biased region" description="Low complexity" evidence="1">
    <location>
        <begin position="807"/>
        <end position="826"/>
    </location>
</feature>
<evidence type="ECO:0000313" key="3">
    <source>
        <dbReference type="Proteomes" id="UP000284842"/>
    </source>
</evidence>
<feature type="compositionally biased region" description="Polar residues" evidence="1">
    <location>
        <begin position="745"/>
        <end position="757"/>
    </location>
</feature>
<feature type="compositionally biased region" description="Polar residues" evidence="1">
    <location>
        <begin position="556"/>
        <end position="573"/>
    </location>
</feature>
<protein>
    <recommendedName>
        <fullName evidence="4">Xylosidase/arabinosidase</fullName>
    </recommendedName>
</protein>
<feature type="compositionally biased region" description="Low complexity" evidence="1">
    <location>
        <begin position="516"/>
        <end position="526"/>
    </location>
</feature>
<feature type="compositionally biased region" description="Pro residues" evidence="1">
    <location>
        <begin position="697"/>
        <end position="708"/>
    </location>
</feature>